<feature type="region of interest" description="Disordered" evidence="6">
    <location>
        <begin position="272"/>
        <end position="291"/>
    </location>
</feature>
<keyword evidence="10" id="KW-1185">Reference proteome</keyword>
<dbReference type="PANTHER" id="PTHR33048">
    <property type="entry name" value="PTH11-LIKE INTEGRAL MEMBRANE PROTEIN (AFU_ORTHOLOGUE AFUA_5G11245)"/>
    <property type="match status" value="1"/>
</dbReference>
<reference evidence="9 10" key="1">
    <citation type="journal article" date="2024" name="Commun. Biol.">
        <title>Comparative genomic analysis of thermophilic fungi reveals convergent evolutionary adaptations and gene losses.</title>
        <authorList>
            <person name="Steindorff A.S."/>
            <person name="Aguilar-Pontes M.V."/>
            <person name="Robinson A.J."/>
            <person name="Andreopoulos B."/>
            <person name="LaButti K."/>
            <person name="Kuo A."/>
            <person name="Mondo S."/>
            <person name="Riley R."/>
            <person name="Otillar R."/>
            <person name="Haridas S."/>
            <person name="Lipzen A."/>
            <person name="Grimwood J."/>
            <person name="Schmutz J."/>
            <person name="Clum A."/>
            <person name="Reid I.D."/>
            <person name="Moisan M.C."/>
            <person name="Butler G."/>
            <person name="Nguyen T.T.M."/>
            <person name="Dewar K."/>
            <person name="Conant G."/>
            <person name="Drula E."/>
            <person name="Henrissat B."/>
            <person name="Hansel C."/>
            <person name="Singer S."/>
            <person name="Hutchinson M.I."/>
            <person name="de Vries R.P."/>
            <person name="Natvig D.O."/>
            <person name="Powell A.J."/>
            <person name="Tsang A."/>
            <person name="Grigoriev I.V."/>
        </authorList>
    </citation>
    <scope>NUCLEOTIDE SEQUENCE [LARGE SCALE GENOMIC DNA]</scope>
    <source>
        <strain evidence="9 10">CBS 494.80</strain>
    </source>
</reference>
<evidence type="ECO:0000313" key="10">
    <source>
        <dbReference type="Proteomes" id="UP001595075"/>
    </source>
</evidence>
<feature type="transmembrane region" description="Helical" evidence="7">
    <location>
        <begin position="121"/>
        <end position="143"/>
    </location>
</feature>
<protein>
    <recommendedName>
        <fullName evidence="8">Rhodopsin domain-containing protein</fullName>
    </recommendedName>
</protein>
<evidence type="ECO:0000259" key="8">
    <source>
        <dbReference type="Pfam" id="PF20684"/>
    </source>
</evidence>
<evidence type="ECO:0000256" key="4">
    <source>
        <dbReference type="ARBA" id="ARBA00023136"/>
    </source>
</evidence>
<accession>A0ABR4CN16</accession>
<evidence type="ECO:0000256" key="1">
    <source>
        <dbReference type="ARBA" id="ARBA00004141"/>
    </source>
</evidence>
<dbReference type="InterPro" id="IPR049326">
    <property type="entry name" value="Rhodopsin_dom_fungi"/>
</dbReference>
<evidence type="ECO:0000256" key="7">
    <source>
        <dbReference type="SAM" id="Phobius"/>
    </source>
</evidence>
<feature type="domain" description="Rhodopsin" evidence="8">
    <location>
        <begin position="29"/>
        <end position="263"/>
    </location>
</feature>
<sequence length="361" mass="39819">MTGSNTKGAATIATSVVFFFFAAVSVVCRIVARFGYLKNPGSDDVVIVIALITCFILIVTTGFEVKHGLGKHDGEVTPAELSEMMRYLWFAIIMYNLSLASIKISMVLQYLRVFPGKSIRFWCWMTIGLISAYGIQATITTVLSCVPVGTFWKGGGTCINKKFMWFFNAGFNILTDLIILALPIPVLSSLKLPAKQKIGLMFVFALGGFVCLVSILRLHSLYVFSTTTDATYDNANIAIWSNIEVTTGIICASMPATRSLISRFFPRFMSTNHSGRQTTPSQSHSHTILGTMNHSKPVRLTDVDSDHKTVTVVECGNERERDLERASLGDDNGRDIFVTTSMTQGVERKKGTEKDLVFRLG</sequence>
<feature type="transmembrane region" description="Helical" evidence="7">
    <location>
        <begin position="198"/>
        <end position="217"/>
    </location>
</feature>
<gene>
    <name evidence="9" type="ORF">VTL71DRAFT_13684</name>
</gene>
<evidence type="ECO:0000256" key="6">
    <source>
        <dbReference type="SAM" id="MobiDB-lite"/>
    </source>
</evidence>
<comment type="similarity">
    <text evidence="5">Belongs to the SAT4 family.</text>
</comment>
<feature type="transmembrane region" description="Helical" evidence="7">
    <location>
        <begin position="87"/>
        <end position="109"/>
    </location>
</feature>
<keyword evidence="3 7" id="KW-1133">Transmembrane helix</keyword>
<evidence type="ECO:0000313" key="9">
    <source>
        <dbReference type="EMBL" id="KAL2070658.1"/>
    </source>
</evidence>
<feature type="transmembrane region" description="Helical" evidence="7">
    <location>
        <begin position="163"/>
        <end position="186"/>
    </location>
</feature>
<keyword evidence="2 7" id="KW-0812">Transmembrane</keyword>
<comment type="caution">
    <text evidence="9">The sequence shown here is derived from an EMBL/GenBank/DDBJ whole genome shotgun (WGS) entry which is preliminary data.</text>
</comment>
<organism evidence="9 10">
    <name type="scientific">Oculimacula yallundae</name>
    <dbReference type="NCBI Taxonomy" id="86028"/>
    <lineage>
        <taxon>Eukaryota</taxon>
        <taxon>Fungi</taxon>
        <taxon>Dikarya</taxon>
        <taxon>Ascomycota</taxon>
        <taxon>Pezizomycotina</taxon>
        <taxon>Leotiomycetes</taxon>
        <taxon>Helotiales</taxon>
        <taxon>Ploettnerulaceae</taxon>
        <taxon>Oculimacula</taxon>
    </lineage>
</organism>
<name>A0ABR4CN16_9HELO</name>
<proteinExistence type="inferred from homology"/>
<feature type="transmembrane region" description="Helical" evidence="7">
    <location>
        <begin position="237"/>
        <end position="257"/>
    </location>
</feature>
<keyword evidence="4 7" id="KW-0472">Membrane</keyword>
<dbReference type="PANTHER" id="PTHR33048:SF132">
    <property type="entry name" value="MEMBRANE PROTEIN, PUTATIVE (AFU_ORTHOLOGUE AFUA_6G07820)-RELATED"/>
    <property type="match status" value="1"/>
</dbReference>
<feature type="transmembrane region" description="Helical" evidence="7">
    <location>
        <begin position="12"/>
        <end position="32"/>
    </location>
</feature>
<evidence type="ECO:0000256" key="2">
    <source>
        <dbReference type="ARBA" id="ARBA00022692"/>
    </source>
</evidence>
<dbReference type="EMBL" id="JAZHXI010000006">
    <property type="protein sequence ID" value="KAL2070658.1"/>
    <property type="molecule type" value="Genomic_DNA"/>
</dbReference>
<dbReference type="Pfam" id="PF20684">
    <property type="entry name" value="Fung_rhodopsin"/>
    <property type="match status" value="1"/>
</dbReference>
<comment type="subcellular location">
    <subcellularLocation>
        <location evidence="1">Membrane</location>
        <topology evidence="1">Multi-pass membrane protein</topology>
    </subcellularLocation>
</comment>
<evidence type="ECO:0000256" key="5">
    <source>
        <dbReference type="ARBA" id="ARBA00038359"/>
    </source>
</evidence>
<dbReference type="Proteomes" id="UP001595075">
    <property type="component" value="Unassembled WGS sequence"/>
</dbReference>
<feature type="transmembrane region" description="Helical" evidence="7">
    <location>
        <begin position="44"/>
        <end position="63"/>
    </location>
</feature>
<dbReference type="InterPro" id="IPR052337">
    <property type="entry name" value="SAT4-like"/>
</dbReference>
<evidence type="ECO:0000256" key="3">
    <source>
        <dbReference type="ARBA" id="ARBA00022989"/>
    </source>
</evidence>